<proteinExistence type="predicted"/>
<accession>A0A1Y5PZR1</accession>
<dbReference type="EMBL" id="FLTS01000001">
    <property type="protein sequence ID" value="SBV35512.1"/>
    <property type="molecule type" value="Genomic_DNA"/>
</dbReference>
<organism evidence="1">
    <name type="scientific">uncultured Stenotrophomonas sp</name>
    <dbReference type="NCBI Taxonomy" id="165438"/>
    <lineage>
        <taxon>Bacteria</taxon>
        <taxon>Pseudomonadati</taxon>
        <taxon>Pseudomonadota</taxon>
        <taxon>Gammaproteobacteria</taxon>
        <taxon>Lysobacterales</taxon>
        <taxon>Lysobacteraceae</taxon>
        <taxon>Stenotrophomonas</taxon>
        <taxon>environmental samples</taxon>
    </lineage>
</organism>
<sequence>MEWVCHHGLMESLRCVKSGAVVYTVAFESIFAGRTSLRGSVKCLESIEAGRDRTRSMRWSSIR</sequence>
<protein>
    <submittedName>
        <fullName evidence="1">Uncharacterized protein</fullName>
    </submittedName>
</protein>
<name>A0A1Y5PZR1_9GAMM</name>
<dbReference type="AlphaFoldDB" id="A0A1Y5PZR1"/>
<reference evidence="1" key="1">
    <citation type="submission" date="2016-03" db="EMBL/GenBank/DDBJ databases">
        <authorList>
            <person name="Ploux O."/>
        </authorList>
    </citation>
    <scope>NUCLEOTIDE SEQUENCE</scope>
    <source>
        <strain evidence="1">UC10</strain>
    </source>
</reference>
<gene>
    <name evidence="1" type="ORF">STPYR_10442</name>
</gene>
<evidence type="ECO:0000313" key="1">
    <source>
        <dbReference type="EMBL" id="SBV35512.1"/>
    </source>
</evidence>